<dbReference type="Pfam" id="PF00892">
    <property type="entry name" value="EamA"/>
    <property type="match status" value="1"/>
</dbReference>
<feature type="transmembrane region" description="Helical" evidence="6">
    <location>
        <begin position="144"/>
        <end position="166"/>
    </location>
</feature>
<evidence type="ECO:0000313" key="8">
    <source>
        <dbReference type="EMBL" id="GHF28456.1"/>
    </source>
</evidence>
<gene>
    <name evidence="8" type="ORF">GCM10017781_00490</name>
    <name evidence="9" type="ORF">HNQ07_000991</name>
</gene>
<dbReference type="InterPro" id="IPR037185">
    <property type="entry name" value="EmrE-like"/>
</dbReference>
<keyword evidence="5 6" id="KW-0472">Membrane</keyword>
<comment type="caution">
    <text evidence="9">The sequence shown here is derived from an EMBL/GenBank/DDBJ whole genome shotgun (WGS) entry which is preliminary data.</text>
</comment>
<dbReference type="RefSeq" id="WP_308430859.1">
    <property type="nucleotide sequence ID" value="NZ_BNAJ01000001.1"/>
</dbReference>
<keyword evidence="11" id="KW-1185">Reference proteome</keyword>
<dbReference type="InterPro" id="IPR051258">
    <property type="entry name" value="Diverse_Substrate_Transporter"/>
</dbReference>
<dbReference type="GO" id="GO:0005886">
    <property type="term" value="C:plasma membrane"/>
    <property type="evidence" value="ECO:0007669"/>
    <property type="project" value="UniProtKB-SubCell"/>
</dbReference>
<dbReference type="InterPro" id="IPR000620">
    <property type="entry name" value="EamA_dom"/>
</dbReference>
<dbReference type="PANTHER" id="PTHR42920:SF5">
    <property type="entry name" value="EAMA DOMAIN-CONTAINING PROTEIN"/>
    <property type="match status" value="1"/>
</dbReference>
<evidence type="ECO:0000256" key="4">
    <source>
        <dbReference type="ARBA" id="ARBA00022989"/>
    </source>
</evidence>
<organism evidence="9 10">
    <name type="scientific">Deinococcus metalli</name>
    <dbReference type="NCBI Taxonomy" id="1141878"/>
    <lineage>
        <taxon>Bacteria</taxon>
        <taxon>Thermotogati</taxon>
        <taxon>Deinococcota</taxon>
        <taxon>Deinococci</taxon>
        <taxon>Deinococcales</taxon>
        <taxon>Deinococcaceae</taxon>
        <taxon>Deinococcus</taxon>
    </lineage>
</organism>
<evidence type="ECO:0000256" key="5">
    <source>
        <dbReference type="ARBA" id="ARBA00023136"/>
    </source>
</evidence>
<keyword evidence="3 6" id="KW-0812">Transmembrane</keyword>
<feature type="transmembrane region" description="Helical" evidence="6">
    <location>
        <begin position="198"/>
        <end position="222"/>
    </location>
</feature>
<dbReference type="EMBL" id="BNAJ01000001">
    <property type="protein sequence ID" value="GHF28456.1"/>
    <property type="molecule type" value="Genomic_DNA"/>
</dbReference>
<evidence type="ECO:0000256" key="1">
    <source>
        <dbReference type="ARBA" id="ARBA00004651"/>
    </source>
</evidence>
<sequence>MRLNSLPPLPAVALAMLSIQGGAVFAKMLFPQVGPTGATALRAGLGFLLLLALFRPNLRALGRADWLAIVPYGVVLGLMNLVFYQALARLPLGLAVTLEFVGPLGVALLLSRRAIDFVWVALAALGIALIAPHSTVTASTVDPLGVALALLAGVFWGAYILLGSVVGRRVPGVTGVTAGLLIASVISVPLGVAHAGAALLSLPVLAAGLGVAVLSAALPFSLEMSALRRLPARTFGIMMSVEPAFGALSGLIFLHEHLTLTQWLAMLCVIVASAGVQLTQNRTDVPVTA</sequence>
<evidence type="ECO:0000313" key="9">
    <source>
        <dbReference type="EMBL" id="MBB5375547.1"/>
    </source>
</evidence>
<feature type="transmembrane region" description="Helical" evidence="6">
    <location>
        <begin position="173"/>
        <end position="192"/>
    </location>
</feature>
<feature type="transmembrane region" description="Helical" evidence="6">
    <location>
        <begin position="260"/>
        <end position="279"/>
    </location>
</feature>
<reference evidence="9 10" key="3">
    <citation type="submission" date="2020-08" db="EMBL/GenBank/DDBJ databases">
        <title>Genomic Encyclopedia of Type Strains, Phase IV (KMG-IV): sequencing the most valuable type-strain genomes for metagenomic binning, comparative biology and taxonomic classification.</title>
        <authorList>
            <person name="Goeker M."/>
        </authorList>
    </citation>
    <scope>NUCLEOTIDE SEQUENCE [LARGE SCALE GENOMIC DNA]</scope>
    <source>
        <strain evidence="9 10">DSM 27521</strain>
    </source>
</reference>
<dbReference type="AlphaFoldDB" id="A0A7W8NQX6"/>
<dbReference type="EMBL" id="JACHFK010000001">
    <property type="protein sequence ID" value="MBB5375547.1"/>
    <property type="molecule type" value="Genomic_DNA"/>
</dbReference>
<accession>A0A7W8NQX6</accession>
<dbReference type="Gene3D" id="1.10.3730.20">
    <property type="match status" value="1"/>
</dbReference>
<name>A0A7W8NQX6_9DEIO</name>
<evidence type="ECO:0000313" key="10">
    <source>
        <dbReference type="Proteomes" id="UP000539473"/>
    </source>
</evidence>
<proteinExistence type="predicted"/>
<comment type="subcellular location">
    <subcellularLocation>
        <location evidence="1">Cell membrane</location>
        <topology evidence="1">Multi-pass membrane protein</topology>
    </subcellularLocation>
</comment>
<keyword evidence="2" id="KW-1003">Cell membrane</keyword>
<feature type="transmembrane region" description="Helical" evidence="6">
    <location>
        <begin position="117"/>
        <end position="138"/>
    </location>
</feature>
<evidence type="ECO:0000256" key="2">
    <source>
        <dbReference type="ARBA" id="ARBA00022475"/>
    </source>
</evidence>
<feature type="transmembrane region" description="Helical" evidence="6">
    <location>
        <begin position="90"/>
        <end position="110"/>
    </location>
</feature>
<evidence type="ECO:0000256" key="3">
    <source>
        <dbReference type="ARBA" id="ARBA00022692"/>
    </source>
</evidence>
<reference evidence="8" key="1">
    <citation type="journal article" date="2014" name="Int. J. Syst. Evol. Microbiol.">
        <title>Complete genome of a new Firmicutes species belonging to the dominant human colonic microbiota ('Ruminococcus bicirculans') reveals two chromosomes and a selective capacity to utilize plant glucans.</title>
        <authorList>
            <consortium name="NISC Comparative Sequencing Program"/>
            <person name="Wegmann U."/>
            <person name="Louis P."/>
            <person name="Goesmann A."/>
            <person name="Henrissat B."/>
            <person name="Duncan S.H."/>
            <person name="Flint H.J."/>
        </authorList>
    </citation>
    <scope>NUCLEOTIDE SEQUENCE</scope>
    <source>
        <strain evidence="8">CGMCC 1.18437</strain>
    </source>
</reference>
<reference evidence="8" key="4">
    <citation type="submission" date="2024-05" db="EMBL/GenBank/DDBJ databases">
        <authorList>
            <person name="Sun Q."/>
            <person name="Zhou Y."/>
        </authorList>
    </citation>
    <scope>NUCLEOTIDE SEQUENCE</scope>
    <source>
        <strain evidence="8">CGMCC 1.18437</strain>
    </source>
</reference>
<evidence type="ECO:0000259" key="7">
    <source>
        <dbReference type="Pfam" id="PF00892"/>
    </source>
</evidence>
<protein>
    <submittedName>
        <fullName evidence="9">Inner membrane transporter RhtA</fullName>
    </submittedName>
    <submittedName>
        <fullName evidence="8">Threonine transporter RhtB</fullName>
    </submittedName>
</protein>
<feature type="domain" description="EamA" evidence="7">
    <location>
        <begin position="144"/>
        <end position="274"/>
    </location>
</feature>
<dbReference type="PANTHER" id="PTHR42920">
    <property type="entry name" value="OS03G0707200 PROTEIN-RELATED"/>
    <property type="match status" value="1"/>
</dbReference>
<feature type="transmembrane region" description="Helical" evidence="6">
    <location>
        <begin position="66"/>
        <end position="84"/>
    </location>
</feature>
<feature type="transmembrane region" description="Helical" evidence="6">
    <location>
        <begin position="36"/>
        <end position="54"/>
    </location>
</feature>
<evidence type="ECO:0000313" key="11">
    <source>
        <dbReference type="Proteomes" id="UP000619376"/>
    </source>
</evidence>
<evidence type="ECO:0000256" key="6">
    <source>
        <dbReference type="SAM" id="Phobius"/>
    </source>
</evidence>
<keyword evidence="4 6" id="KW-1133">Transmembrane helix</keyword>
<reference evidence="11" key="2">
    <citation type="journal article" date="2019" name="Int. J. Syst. Evol. Microbiol.">
        <title>The Global Catalogue of Microorganisms (GCM) 10K type strain sequencing project: providing services to taxonomists for standard genome sequencing and annotation.</title>
        <authorList>
            <consortium name="The Broad Institute Genomics Platform"/>
            <consortium name="The Broad Institute Genome Sequencing Center for Infectious Disease"/>
            <person name="Wu L."/>
            <person name="Ma J."/>
        </authorList>
    </citation>
    <scope>NUCLEOTIDE SEQUENCE [LARGE SCALE GENOMIC DNA]</scope>
    <source>
        <strain evidence="11">CGMCC 1.18437</strain>
    </source>
</reference>
<dbReference type="Proteomes" id="UP000619376">
    <property type="component" value="Unassembled WGS sequence"/>
</dbReference>
<dbReference type="SUPFAM" id="SSF103481">
    <property type="entry name" value="Multidrug resistance efflux transporter EmrE"/>
    <property type="match status" value="1"/>
</dbReference>
<dbReference type="Proteomes" id="UP000539473">
    <property type="component" value="Unassembled WGS sequence"/>
</dbReference>
<feature type="transmembrane region" description="Helical" evidence="6">
    <location>
        <begin position="234"/>
        <end position="254"/>
    </location>
</feature>